<protein>
    <recommendedName>
        <fullName evidence="1">Zinc finger FYVE domain-containing protein</fullName>
    </recommendedName>
</protein>
<dbReference type="KEGG" id="lgi:LOTGIDRAFT_205110"/>
<evidence type="ECO:0000259" key="1">
    <source>
        <dbReference type="Pfam" id="PF16696"/>
    </source>
</evidence>
<accession>V4AE68</accession>
<dbReference type="Gene3D" id="2.30.29.160">
    <property type="entry name" value="Zinc finger FYVE domain-containing protein 21, C-terminal"/>
    <property type="match status" value="1"/>
</dbReference>
<dbReference type="EMBL" id="KB200294">
    <property type="protein sequence ID" value="ESP02319.1"/>
    <property type="molecule type" value="Genomic_DNA"/>
</dbReference>
<dbReference type="CTD" id="20245797"/>
<dbReference type="AlphaFoldDB" id="V4AE68"/>
<dbReference type="RefSeq" id="XP_009047027.1">
    <property type="nucleotide sequence ID" value="XM_009048779.1"/>
</dbReference>
<dbReference type="Proteomes" id="UP000030746">
    <property type="component" value="Unassembled WGS sequence"/>
</dbReference>
<dbReference type="HOGENOM" id="CLU_103398_0_0_1"/>
<dbReference type="Pfam" id="PF16696">
    <property type="entry name" value="ZFYVE21_C"/>
    <property type="match status" value="1"/>
</dbReference>
<organism evidence="2 3">
    <name type="scientific">Lottia gigantea</name>
    <name type="common">Giant owl limpet</name>
    <dbReference type="NCBI Taxonomy" id="225164"/>
    <lineage>
        <taxon>Eukaryota</taxon>
        <taxon>Metazoa</taxon>
        <taxon>Spiralia</taxon>
        <taxon>Lophotrochozoa</taxon>
        <taxon>Mollusca</taxon>
        <taxon>Gastropoda</taxon>
        <taxon>Patellogastropoda</taxon>
        <taxon>Lottioidea</taxon>
        <taxon>Lottiidae</taxon>
        <taxon>Lottia</taxon>
    </lineage>
</organism>
<dbReference type="OMA" id="HCEIEIA"/>
<dbReference type="InterPro" id="IPR038632">
    <property type="entry name" value="ZFYVE21_C_sf"/>
</dbReference>
<dbReference type="GeneID" id="20245797"/>
<reference evidence="2 3" key="1">
    <citation type="journal article" date="2013" name="Nature">
        <title>Insights into bilaterian evolution from three spiralian genomes.</title>
        <authorList>
            <person name="Simakov O."/>
            <person name="Marletaz F."/>
            <person name="Cho S.J."/>
            <person name="Edsinger-Gonzales E."/>
            <person name="Havlak P."/>
            <person name="Hellsten U."/>
            <person name="Kuo D.H."/>
            <person name="Larsson T."/>
            <person name="Lv J."/>
            <person name="Arendt D."/>
            <person name="Savage R."/>
            <person name="Osoegawa K."/>
            <person name="de Jong P."/>
            <person name="Grimwood J."/>
            <person name="Chapman J.A."/>
            <person name="Shapiro H."/>
            <person name="Aerts A."/>
            <person name="Otillar R.P."/>
            <person name="Terry A.Y."/>
            <person name="Boore J.L."/>
            <person name="Grigoriev I.V."/>
            <person name="Lindberg D.R."/>
            <person name="Seaver E.C."/>
            <person name="Weisblat D.A."/>
            <person name="Putnam N.H."/>
            <person name="Rokhsar D.S."/>
        </authorList>
    </citation>
    <scope>NUCLEOTIDE SEQUENCE [LARGE SCALE GENOMIC DNA]</scope>
</reference>
<evidence type="ECO:0000313" key="2">
    <source>
        <dbReference type="EMBL" id="ESP02319.1"/>
    </source>
</evidence>
<keyword evidence="3" id="KW-1185">Reference proteome</keyword>
<name>V4AE68_LOTGI</name>
<proteinExistence type="predicted"/>
<dbReference type="STRING" id="225164.V4AE68"/>
<dbReference type="OrthoDB" id="660555at2759"/>
<evidence type="ECO:0000313" key="3">
    <source>
        <dbReference type="Proteomes" id="UP000030746"/>
    </source>
</evidence>
<feature type="domain" description="Zinc finger FYVE" evidence="1">
    <location>
        <begin position="22"/>
        <end position="146"/>
    </location>
</feature>
<dbReference type="InterPro" id="IPR032031">
    <property type="entry name" value="ZFYVE21_C"/>
</dbReference>
<gene>
    <name evidence="2" type="ORF">LOTGIDRAFT_205110</name>
</gene>
<sequence length="157" mass="17620">MSFIDPVRLCSSCSEITRKENEFFDKHLKTLLSGGEFMITEGSDDSEISTSYLCKLASDQRYLVFEGEHSKMDSILLEEIDTINIISSEANQLGQKIVTGIALRFKDSFGDYQILKMEIKKDESAKCGKLWIAGMLKAFRLILESRTGKACTTPTAQ</sequence>